<evidence type="ECO:0000256" key="2">
    <source>
        <dbReference type="ARBA" id="ARBA00023242"/>
    </source>
</evidence>
<feature type="region of interest" description="Disordered" evidence="5">
    <location>
        <begin position="117"/>
        <end position="230"/>
    </location>
</feature>
<feature type="compositionally biased region" description="Basic residues" evidence="5">
    <location>
        <begin position="665"/>
        <end position="676"/>
    </location>
</feature>
<feature type="compositionally biased region" description="Basic and acidic residues" evidence="5">
    <location>
        <begin position="242"/>
        <end position="259"/>
    </location>
</feature>
<keyword evidence="1 3" id="KW-0238">DNA-binding</keyword>
<dbReference type="Proteomes" id="UP001159641">
    <property type="component" value="Unassembled WGS sequence"/>
</dbReference>
<dbReference type="InterPro" id="IPR009071">
    <property type="entry name" value="HMG_box_dom"/>
</dbReference>
<feature type="region of interest" description="Disordered" evidence="5">
    <location>
        <begin position="569"/>
        <end position="703"/>
    </location>
</feature>
<dbReference type="GO" id="GO:0005634">
    <property type="term" value="C:nucleus"/>
    <property type="evidence" value="ECO:0007669"/>
    <property type="project" value="UniProtKB-UniRule"/>
</dbReference>
<keyword evidence="2 3" id="KW-0539">Nucleus</keyword>
<gene>
    <name evidence="7" type="ORF">J1605_022508</name>
</gene>
<comment type="caution">
    <text evidence="7">The sequence shown here is derived from an EMBL/GenBank/DDBJ whole genome shotgun (WGS) entry which is preliminary data.</text>
</comment>
<feature type="coiled-coil region" evidence="4">
    <location>
        <begin position="444"/>
        <end position="499"/>
    </location>
</feature>
<organism evidence="7 8">
    <name type="scientific">Eschrichtius robustus</name>
    <name type="common">California gray whale</name>
    <name type="synonym">Eschrichtius gibbosus</name>
    <dbReference type="NCBI Taxonomy" id="9764"/>
    <lineage>
        <taxon>Eukaryota</taxon>
        <taxon>Metazoa</taxon>
        <taxon>Chordata</taxon>
        <taxon>Craniata</taxon>
        <taxon>Vertebrata</taxon>
        <taxon>Euteleostomi</taxon>
        <taxon>Mammalia</taxon>
        <taxon>Eutheria</taxon>
        <taxon>Laurasiatheria</taxon>
        <taxon>Artiodactyla</taxon>
        <taxon>Whippomorpha</taxon>
        <taxon>Cetacea</taxon>
        <taxon>Mysticeti</taxon>
        <taxon>Eschrichtiidae</taxon>
        <taxon>Eschrichtius</taxon>
    </lineage>
</organism>
<evidence type="ECO:0000313" key="8">
    <source>
        <dbReference type="Proteomes" id="UP001159641"/>
    </source>
</evidence>
<evidence type="ECO:0000256" key="3">
    <source>
        <dbReference type="PROSITE-ProRule" id="PRU00267"/>
    </source>
</evidence>
<dbReference type="Gene3D" id="1.10.30.10">
    <property type="entry name" value="High mobility group box domain"/>
    <property type="match status" value="1"/>
</dbReference>
<dbReference type="InterPro" id="IPR051965">
    <property type="entry name" value="ChromReg_NeuronalGeneExpr"/>
</dbReference>
<reference evidence="7 8" key="1">
    <citation type="submission" date="2022-11" db="EMBL/GenBank/DDBJ databases">
        <title>Whole genome sequence of Eschrichtius robustus ER-17-0199.</title>
        <authorList>
            <person name="Bruniche-Olsen A."/>
            <person name="Black A.N."/>
            <person name="Fields C.J."/>
            <person name="Walden K."/>
            <person name="Dewoody J.A."/>
        </authorList>
    </citation>
    <scope>NUCLEOTIDE SEQUENCE [LARGE SCALE GENOMIC DNA]</scope>
    <source>
        <strain evidence="7">ER-17-0199</strain>
        <tissue evidence="7">Blubber</tissue>
    </source>
</reference>
<feature type="compositionally biased region" description="Low complexity" evidence="5">
    <location>
        <begin position="211"/>
        <end position="228"/>
    </location>
</feature>
<name>A0AB34HC14_ESCRO</name>
<feature type="region of interest" description="Disordered" evidence="5">
    <location>
        <begin position="1"/>
        <end position="58"/>
    </location>
</feature>
<evidence type="ECO:0000256" key="5">
    <source>
        <dbReference type="SAM" id="MobiDB-lite"/>
    </source>
</evidence>
<keyword evidence="8" id="KW-1185">Reference proteome</keyword>
<feature type="region of interest" description="Disordered" evidence="5">
    <location>
        <begin position="242"/>
        <end position="278"/>
    </location>
</feature>
<dbReference type="Pfam" id="PF00505">
    <property type="entry name" value="HMG_box"/>
    <property type="match status" value="1"/>
</dbReference>
<dbReference type="SUPFAM" id="SSF47095">
    <property type="entry name" value="HMG-box"/>
    <property type="match status" value="1"/>
</dbReference>
<sequence>MLQSILIGPESRRAQPNLTHPPAAFPTYLPRGSAAVPANHQRARRPSSAWSRPRGSAYPIRPLAEPSLACRGRARAGRTAGVGGRGGLGAVGWSVVAAERSGKVSLEVKTAAELGALRGGGGAGVQGPERGPSRAGGLRTRASWGGRLPNKGSLGRPPSTASPPPVPAPPGAPDPAFRGSPARPRRHRLGRPSLGHASTFQVRPGVAMSHGPKQPGAAAAPASGKAPGQHGGFVVAVKQERGEGPRAGEKGSHEEEPVKKRGWPKGKKRKKILPNGPKAPVTGYVRFLNERREQIRTRHPDLPFPEITKMLGAEWSKLQPAEKQRAVGRCGKVQHSELRDGDGVLACEGYPAPGLGQAFSCCPRQRYLDEAEREKQQYMKELRAYQQSEAYKMCTEKIQEKKIKKEDSSSGLMNTLLNGHKGGDCDGFSTFDVPIFTEEFLDQNKAREAELRRLRKMNVAFEEQNAVLQRHTQSMSSARERLEQELALEERRTLALQQQLHAVRQALTASFASLPVPGTGETPTLSTLDFYMARLHGAIERDPAQHEKLIVRIKEILAQVASIPLAFSLPSAPTQKNRPPRTAHIEPHGPRAQRGLLDRQGTSHYADVGTPRVDSVTRDRRRPTAAHTPGVGRVTHPTPALQDQSLDTGQRKPTPDTLGLLPGRCHPKCPHGRARRRDTLSHSGRGPLPSPSHSCTPEWGGWY</sequence>
<proteinExistence type="predicted"/>
<protein>
    <recommendedName>
        <fullName evidence="6">HMG box domain-containing protein</fullName>
    </recommendedName>
</protein>
<dbReference type="AlphaFoldDB" id="A0AB34HC14"/>
<feature type="DNA-binding region" description="HMG box" evidence="3">
    <location>
        <begin position="277"/>
        <end position="386"/>
    </location>
</feature>
<feature type="domain" description="HMG box" evidence="6">
    <location>
        <begin position="277"/>
        <end position="386"/>
    </location>
</feature>
<evidence type="ECO:0000256" key="1">
    <source>
        <dbReference type="ARBA" id="ARBA00023125"/>
    </source>
</evidence>
<dbReference type="CDD" id="cd22018">
    <property type="entry name" value="HMG-box_HMG20B"/>
    <property type="match status" value="1"/>
</dbReference>
<evidence type="ECO:0000256" key="4">
    <source>
        <dbReference type="SAM" id="Coils"/>
    </source>
</evidence>
<dbReference type="EMBL" id="JAIQCJ010001608">
    <property type="protein sequence ID" value="KAJ8788450.1"/>
    <property type="molecule type" value="Genomic_DNA"/>
</dbReference>
<dbReference type="PROSITE" id="PS50118">
    <property type="entry name" value="HMG_BOX_2"/>
    <property type="match status" value="1"/>
</dbReference>
<dbReference type="PANTHER" id="PTHR46040:SF2">
    <property type="entry name" value="SWI_SNF-RELATED MATRIX-ASSOCIATED ACTIN-DEPENDENT REGULATOR OF CHROMATIN SUBFAMILY E MEMBER 1-RELATED"/>
    <property type="match status" value="1"/>
</dbReference>
<dbReference type="GO" id="GO:0010468">
    <property type="term" value="P:regulation of gene expression"/>
    <property type="evidence" value="ECO:0007669"/>
    <property type="project" value="TreeGrafter"/>
</dbReference>
<keyword evidence="4" id="KW-0175">Coiled coil</keyword>
<evidence type="ECO:0000313" key="7">
    <source>
        <dbReference type="EMBL" id="KAJ8788450.1"/>
    </source>
</evidence>
<dbReference type="PANTHER" id="PTHR46040">
    <property type="entry name" value="HIGH MOBILITY GROUP PROTEIN 2"/>
    <property type="match status" value="1"/>
</dbReference>
<feature type="compositionally biased region" description="Pro residues" evidence="5">
    <location>
        <begin position="160"/>
        <end position="173"/>
    </location>
</feature>
<dbReference type="GO" id="GO:0003677">
    <property type="term" value="F:DNA binding"/>
    <property type="evidence" value="ECO:0007669"/>
    <property type="project" value="UniProtKB-UniRule"/>
</dbReference>
<dbReference type="InterPro" id="IPR036910">
    <property type="entry name" value="HMG_box_dom_sf"/>
</dbReference>
<feature type="compositionally biased region" description="Basic residues" evidence="5">
    <location>
        <begin position="260"/>
        <end position="272"/>
    </location>
</feature>
<evidence type="ECO:0000259" key="6">
    <source>
        <dbReference type="PROSITE" id="PS50118"/>
    </source>
</evidence>
<dbReference type="SMART" id="SM00398">
    <property type="entry name" value="HMG"/>
    <property type="match status" value="1"/>
</dbReference>
<accession>A0AB34HC14</accession>
<feature type="compositionally biased region" description="Low complexity" evidence="5">
    <location>
        <begin position="46"/>
        <end position="57"/>
    </location>
</feature>